<organism evidence="1 2">
    <name type="scientific">Labilibaculum antarcticum</name>
    <dbReference type="NCBI Taxonomy" id="1717717"/>
    <lineage>
        <taxon>Bacteria</taxon>
        <taxon>Pseudomonadati</taxon>
        <taxon>Bacteroidota</taxon>
        <taxon>Bacteroidia</taxon>
        <taxon>Marinilabiliales</taxon>
        <taxon>Marinifilaceae</taxon>
        <taxon>Labilibaculum</taxon>
    </lineage>
</organism>
<dbReference type="AlphaFoldDB" id="A0A1Y1CLI0"/>
<accession>A0A1Y1CLI0</accession>
<dbReference type="OrthoDB" id="1116527at2"/>
<gene>
    <name evidence="1" type="ORF">ALGA_2849</name>
</gene>
<dbReference type="RefSeq" id="WP_096430190.1">
    <property type="nucleotide sequence ID" value="NZ_AP018042.1"/>
</dbReference>
<dbReference type="Proteomes" id="UP000218267">
    <property type="component" value="Chromosome"/>
</dbReference>
<keyword evidence="2" id="KW-1185">Reference proteome</keyword>
<reference evidence="1 2" key="1">
    <citation type="journal article" date="2018" name="Mar. Genomics">
        <title>Complete genome sequence of Marinifilaceae bacterium strain SPP2, isolated from the Antarctic marine sediment.</title>
        <authorList>
            <person name="Watanabe M."/>
            <person name="Kojima H."/>
            <person name="Fukui M."/>
        </authorList>
    </citation>
    <scope>NUCLEOTIDE SEQUENCE [LARGE SCALE GENOMIC DNA]</scope>
    <source>
        <strain evidence="1 2">SPP2</strain>
    </source>
</reference>
<dbReference type="KEGG" id="mbas:ALGA_2849"/>
<name>A0A1Y1CLI0_9BACT</name>
<dbReference type="EMBL" id="AP018042">
    <property type="protein sequence ID" value="BAX81154.1"/>
    <property type="molecule type" value="Genomic_DNA"/>
</dbReference>
<reference evidence="2" key="2">
    <citation type="journal article" date="2020" name="Antonie Van Leeuwenhoek">
        <title>Labilibaculum antarcticum sp. nov., a novel facultative anaerobic, psychrotorelant bacterium isolated from marine sediment of Antarctica.</title>
        <authorList>
            <person name="Watanabe M."/>
            <person name="Kojima H."/>
            <person name="Fukui M."/>
        </authorList>
    </citation>
    <scope>NUCLEOTIDE SEQUENCE [LARGE SCALE GENOMIC DNA]</scope>
    <source>
        <strain evidence="2">SPP2</strain>
    </source>
</reference>
<evidence type="ECO:0000313" key="2">
    <source>
        <dbReference type="Proteomes" id="UP000218267"/>
    </source>
</evidence>
<protein>
    <submittedName>
        <fullName evidence="1">Uncharacterized protein</fullName>
    </submittedName>
</protein>
<evidence type="ECO:0000313" key="1">
    <source>
        <dbReference type="EMBL" id="BAX81154.1"/>
    </source>
</evidence>
<proteinExistence type="predicted"/>
<sequence>MNQTTSAELQTVEREHFNTILNQRSEYGDKIRALEDTNLKPEFTIEKLNDKISDLKDKHTRDIAEASTSTTKDMVNAISQMPAIQSVLGAFASNYPLNYSIS</sequence>